<evidence type="ECO:0000313" key="5">
    <source>
        <dbReference type="EnsemblMetazoa" id="tetur05g04420.1"/>
    </source>
</evidence>
<dbReference type="EnsemblMetazoa" id="tetur05g04420.1">
    <property type="protein sequence ID" value="tetur05g04420.1"/>
    <property type="gene ID" value="tetur05g04420"/>
</dbReference>
<accession>T1K4Z1</accession>
<feature type="transmembrane region" description="Helical" evidence="4">
    <location>
        <begin position="153"/>
        <end position="171"/>
    </location>
</feature>
<name>T1K4Z1_TETUR</name>
<dbReference type="OrthoDB" id="196717at2759"/>
<gene>
    <name evidence="5" type="primary">107360383</name>
</gene>
<dbReference type="KEGG" id="tut:107360383"/>
<sequence length="499" mass="56776">MITDKDSSEKYLWQNKSITSGESNSFRKKSIARLKEFQEKVKTEVKQIEINSKKNKSNIHCNDEFIYEKSKQMNGGWVLSSHQMQFISKYPYIYCAAAGSVLELFCLQRFWTSLARFIPKFVAPSLITFIGLAINVIVSLNALYLAPQLKEEISSWTFVLCAIGTFLYQTLDALDGKQSAKVQNSQIEELTDHGCDAVSTIFVTIGTAAAFQLGYHPYLLYLFSMITLVAFFSTHWLAHTTHCMIFKKIDVSEAQWAMIITHGLTAYGGQKIWRYHILSLLGLDITLTHVIAVLTIASLINVIYDNFNMSVFGKQTPLEECGIKIPRRKSQAIYNPLYPLALLLFLSWVNYMSGLFVLNPAAFIMVYGFAFAKLVNSLVMVNVSRGEMDKWDSSLVAPLLLTINQSFIGLIHPYTALLCALVYSIMDFARYFTYSCWDLTNALDCYIFSIKYPVGHKKWRGGNEGFYINGLNNESVLKAWKKFEEEEKDGLMKELFCSD</sequence>
<dbReference type="PANTHER" id="PTHR10414">
    <property type="entry name" value="ETHANOLAMINEPHOSPHOTRANSFERASE"/>
    <property type="match status" value="1"/>
</dbReference>
<reference evidence="6" key="1">
    <citation type="submission" date="2011-08" db="EMBL/GenBank/DDBJ databases">
        <authorList>
            <person name="Rombauts S."/>
        </authorList>
    </citation>
    <scope>NUCLEOTIDE SEQUENCE</scope>
    <source>
        <strain evidence="6">London</strain>
    </source>
</reference>
<dbReference type="OMA" id="PCVLTCL"/>
<dbReference type="GO" id="GO:0005794">
    <property type="term" value="C:Golgi apparatus"/>
    <property type="evidence" value="ECO:0007669"/>
    <property type="project" value="TreeGrafter"/>
</dbReference>
<dbReference type="PANTHER" id="PTHR10414:SF37">
    <property type="entry name" value="BB IN A BOXCAR, ISOFORM C"/>
    <property type="match status" value="1"/>
</dbReference>
<reference evidence="5" key="2">
    <citation type="submission" date="2015-06" db="UniProtKB">
        <authorList>
            <consortium name="EnsemblMetazoa"/>
        </authorList>
    </citation>
    <scope>IDENTIFICATION</scope>
</reference>
<dbReference type="GO" id="GO:0004307">
    <property type="term" value="F:ethanolaminephosphotransferase activity"/>
    <property type="evidence" value="ECO:0007669"/>
    <property type="project" value="TreeGrafter"/>
</dbReference>
<dbReference type="GO" id="GO:0004142">
    <property type="term" value="F:diacylglycerol cholinephosphotransferase activity"/>
    <property type="evidence" value="ECO:0007669"/>
    <property type="project" value="TreeGrafter"/>
</dbReference>
<dbReference type="STRING" id="32264.T1K4Z1"/>
<keyword evidence="3 4" id="KW-0472">Membrane</keyword>
<evidence type="ECO:0000256" key="1">
    <source>
        <dbReference type="ARBA" id="ARBA00004370"/>
    </source>
</evidence>
<dbReference type="Gene3D" id="1.20.120.1760">
    <property type="match status" value="1"/>
</dbReference>
<feature type="transmembrane region" description="Helical" evidence="4">
    <location>
        <begin position="280"/>
        <end position="304"/>
    </location>
</feature>
<dbReference type="eggNOG" id="KOG2877">
    <property type="taxonomic scope" value="Eukaryota"/>
</dbReference>
<feature type="transmembrane region" description="Helical" evidence="4">
    <location>
        <begin position="123"/>
        <end position="146"/>
    </location>
</feature>
<comment type="similarity">
    <text evidence="2">Belongs to the CDP-alcohol phosphatidyltransferase class-I family.</text>
</comment>
<keyword evidence="6" id="KW-1185">Reference proteome</keyword>
<feature type="transmembrane region" description="Helical" evidence="4">
    <location>
        <begin position="403"/>
        <end position="425"/>
    </location>
</feature>
<evidence type="ECO:0000256" key="4">
    <source>
        <dbReference type="SAM" id="Phobius"/>
    </source>
</evidence>
<dbReference type="GO" id="GO:0006646">
    <property type="term" value="P:phosphatidylethanolamine biosynthetic process"/>
    <property type="evidence" value="ECO:0007669"/>
    <property type="project" value="TreeGrafter"/>
</dbReference>
<feature type="transmembrane region" description="Helical" evidence="4">
    <location>
        <begin position="364"/>
        <end position="383"/>
    </location>
</feature>
<evidence type="ECO:0000256" key="3">
    <source>
        <dbReference type="ARBA" id="ARBA00023136"/>
    </source>
</evidence>
<feature type="transmembrane region" description="Helical" evidence="4">
    <location>
        <begin position="218"/>
        <end position="238"/>
    </location>
</feature>
<dbReference type="AlphaFoldDB" id="T1K4Z1"/>
<protein>
    <submittedName>
        <fullName evidence="5">Uncharacterized protein</fullName>
    </submittedName>
</protein>
<dbReference type="GO" id="GO:0005789">
    <property type="term" value="C:endoplasmic reticulum membrane"/>
    <property type="evidence" value="ECO:0007669"/>
    <property type="project" value="TreeGrafter"/>
</dbReference>
<feature type="transmembrane region" description="Helical" evidence="4">
    <location>
        <begin position="92"/>
        <end position="111"/>
    </location>
</feature>
<evidence type="ECO:0000313" key="6">
    <source>
        <dbReference type="Proteomes" id="UP000015104"/>
    </source>
</evidence>
<dbReference type="EMBL" id="CAEY01001581">
    <property type="status" value="NOT_ANNOTATED_CDS"/>
    <property type="molecule type" value="Genomic_DNA"/>
</dbReference>
<keyword evidence="4" id="KW-1133">Transmembrane helix</keyword>
<evidence type="ECO:0000256" key="2">
    <source>
        <dbReference type="ARBA" id="ARBA00010441"/>
    </source>
</evidence>
<organism evidence="5 6">
    <name type="scientific">Tetranychus urticae</name>
    <name type="common">Two-spotted spider mite</name>
    <dbReference type="NCBI Taxonomy" id="32264"/>
    <lineage>
        <taxon>Eukaryota</taxon>
        <taxon>Metazoa</taxon>
        <taxon>Ecdysozoa</taxon>
        <taxon>Arthropoda</taxon>
        <taxon>Chelicerata</taxon>
        <taxon>Arachnida</taxon>
        <taxon>Acari</taxon>
        <taxon>Acariformes</taxon>
        <taxon>Trombidiformes</taxon>
        <taxon>Prostigmata</taxon>
        <taxon>Eleutherengona</taxon>
        <taxon>Raphignathae</taxon>
        <taxon>Tetranychoidea</taxon>
        <taxon>Tetranychidae</taxon>
        <taxon>Tetranychus</taxon>
    </lineage>
</organism>
<dbReference type="InterPro" id="IPR043130">
    <property type="entry name" value="CDP-OH_PTrfase_TM_dom"/>
</dbReference>
<proteinExistence type="inferred from homology"/>
<dbReference type="Proteomes" id="UP000015104">
    <property type="component" value="Unassembled WGS sequence"/>
</dbReference>
<feature type="transmembrane region" description="Helical" evidence="4">
    <location>
        <begin position="337"/>
        <end position="357"/>
    </location>
</feature>
<dbReference type="InterPro" id="IPR014472">
    <property type="entry name" value="CHOPT"/>
</dbReference>
<dbReference type="HOGENOM" id="CLU_616889_0_0_1"/>
<keyword evidence="4" id="KW-0812">Transmembrane</keyword>
<comment type="subcellular location">
    <subcellularLocation>
        <location evidence="1">Membrane</location>
    </subcellularLocation>
</comment>